<evidence type="ECO:0000259" key="13">
    <source>
        <dbReference type="Pfam" id="PF25140"/>
    </source>
</evidence>
<dbReference type="EC" id="3.1.-.-" evidence="10"/>
<feature type="transmembrane region" description="Helical" evidence="10">
    <location>
        <begin position="736"/>
        <end position="769"/>
    </location>
</feature>
<evidence type="ECO:0000256" key="6">
    <source>
        <dbReference type="ARBA" id="ARBA00022824"/>
    </source>
</evidence>
<gene>
    <name evidence="14" type="ORF">SNE40_019600</name>
</gene>
<dbReference type="Pfam" id="PF25140">
    <property type="entry name" value="PGAP1_TMD"/>
    <property type="match status" value="1"/>
</dbReference>
<dbReference type="PANTHER" id="PTHR15495:SF7">
    <property type="entry name" value="GPI INOSITOL-DEACYLASE"/>
    <property type="match status" value="1"/>
</dbReference>
<feature type="transmembrane region" description="Helical" evidence="10">
    <location>
        <begin position="605"/>
        <end position="626"/>
    </location>
</feature>
<keyword evidence="8 10" id="KW-1133">Transmembrane helix</keyword>
<comment type="subcellular location">
    <subcellularLocation>
        <location evidence="1">Endoplasmic reticulum membrane</location>
        <topology evidence="1">Multi-pass membrane protein</topology>
    </subcellularLocation>
</comment>
<comment type="similarity">
    <text evidence="2 10">Belongs to the GPI inositol-deacylase family.</text>
</comment>
<feature type="transmembrane region" description="Helical" evidence="10">
    <location>
        <begin position="829"/>
        <end position="846"/>
    </location>
</feature>
<evidence type="ECO:0000256" key="11">
    <source>
        <dbReference type="SAM" id="SignalP"/>
    </source>
</evidence>
<keyword evidence="4 10" id="KW-0812">Transmembrane</keyword>
<keyword evidence="5 10" id="KW-0378">Hydrolase</keyword>
<dbReference type="Gene3D" id="3.40.50.1820">
    <property type="entry name" value="alpha/beta hydrolase"/>
    <property type="match status" value="1"/>
</dbReference>
<name>A0AAN8PJ14_PATCE</name>
<evidence type="ECO:0000259" key="12">
    <source>
        <dbReference type="Pfam" id="PF07819"/>
    </source>
</evidence>
<keyword evidence="6 10" id="KW-0256">Endoplasmic reticulum</keyword>
<evidence type="ECO:0000256" key="3">
    <source>
        <dbReference type="ARBA" id="ARBA00022448"/>
    </source>
</evidence>
<dbReference type="GO" id="GO:0006888">
    <property type="term" value="P:endoplasmic reticulum to Golgi vesicle-mediated transport"/>
    <property type="evidence" value="ECO:0007669"/>
    <property type="project" value="TreeGrafter"/>
</dbReference>
<dbReference type="EMBL" id="JAZGQO010000014">
    <property type="protein sequence ID" value="KAK6171405.1"/>
    <property type="molecule type" value="Genomic_DNA"/>
</dbReference>
<keyword evidence="15" id="KW-1185">Reference proteome</keyword>
<keyword evidence="7 10" id="KW-0653">Protein transport</keyword>
<sequence>MSTAVKLSVSVLIVILLATGVYDYLKLHENNSCEMTWMYEYPDYRKIKIGKDVDQAFPMYGLYIYGEGSYAQKISKLRLDGIPVLFIPGNAGSYRQVRSLGSVSLRKSENIANRFQFNFFSIDFNEEFSGLYGEVLTDQTEYVAHCIKKILSLYKSSSSPPSSVVIVGHSMGGVIARALFAVKDFDASTVNTIITQATPHQSPVLPIEKSLQDFYNNVNYYWQEHAYTTLDHVTVVSSGGGYRDILVRNGLTSLKDIVRPDRHISTCTMSVPKAFVSTDHLCAVWCRQVVLVTTRSLFDIVDPKTKQITTDPDRRMAVFKHHYITNPGTPFTPELSREITLDANIPWEEKIDTFWQFEQPQVVSSKYLAIPLVEDDENSLLVMANLTYADWICVCTIAQGQNRCKTCTSLSDKVRLLPSTHPNKKILRTLMEDLGEKSSHVVILLKPVKHRVSITVELYNSMQRHLIFTLPGIYDTIISYPVAVMDASAMLHVNNQTVFYSLHLSGMDSPLKAYTALVNPRRCQKKEKEEEGNVLSLNIPWSNETVYTYSSYNKRSELDVKLQSGRPNEFDGGAVHLELYLNPSCSYQLKLKLSTVDTLGQIIRFYGVLFPAAFVAILFMALGYILSVKTGDESVKPQDIVWNSCKPYMVVPVVSVIRVVLSVENIEEITHTLGLPLDDSHSLTDKSIWSPFLSTILYFLAFGTTYFQCTLMYYFIATISKVFSKIFSWVPKSVLSLGVLIQVVLGVTAILISVMVCGTAGLFIIYFLLIIKVLRAYHLSQQSKEDKPQFNFLFMLLLLLLWMMILNFPSMLVWVKNLRYSQRLSIDPSRIPCTVTAITIFIFISININFKSTLNLVFGSIFYLSAIIIMLYGLESIYRIPFIIATMLTVLASYNLRQLISNKTDISIQ</sequence>
<feature type="transmembrane region" description="Helical" evidence="10">
    <location>
        <begin position="696"/>
        <end position="716"/>
    </location>
</feature>
<evidence type="ECO:0000256" key="5">
    <source>
        <dbReference type="ARBA" id="ARBA00022801"/>
    </source>
</evidence>
<feature type="domain" description="GPI inositol-deacylase transmembrane" evidence="13">
    <location>
        <begin position="677"/>
        <end position="893"/>
    </location>
</feature>
<accession>A0AAN8PJ14</accession>
<dbReference type="InterPro" id="IPR012908">
    <property type="entry name" value="PGAP1-ab_dom-like"/>
</dbReference>
<evidence type="ECO:0000256" key="2">
    <source>
        <dbReference type="ARBA" id="ARBA00006931"/>
    </source>
</evidence>
<dbReference type="Pfam" id="PF24660">
    <property type="entry name" value="PGAP1_3rd"/>
    <property type="match status" value="1"/>
</dbReference>
<evidence type="ECO:0000313" key="14">
    <source>
        <dbReference type="EMBL" id="KAK6171405.1"/>
    </source>
</evidence>
<feature type="domain" description="GPI inositol-deacylase PGAP1-like alpha/beta" evidence="12">
    <location>
        <begin position="79"/>
        <end position="299"/>
    </location>
</feature>
<dbReference type="InterPro" id="IPR039529">
    <property type="entry name" value="PGAP1/BST1"/>
</dbReference>
<dbReference type="GO" id="GO:0005789">
    <property type="term" value="C:endoplasmic reticulum membrane"/>
    <property type="evidence" value="ECO:0007669"/>
    <property type="project" value="UniProtKB-SubCell"/>
</dbReference>
<evidence type="ECO:0000256" key="1">
    <source>
        <dbReference type="ARBA" id="ARBA00004477"/>
    </source>
</evidence>
<evidence type="ECO:0000256" key="7">
    <source>
        <dbReference type="ARBA" id="ARBA00022927"/>
    </source>
</evidence>
<dbReference type="Pfam" id="PF07819">
    <property type="entry name" value="PGAP1"/>
    <property type="match status" value="1"/>
</dbReference>
<comment type="function">
    <text evidence="10">Involved in inositol deacylation of GPI-anchored proteins which plays important roles in the quality control and ER-associated degradation of GPI-anchored proteins.</text>
</comment>
<evidence type="ECO:0000313" key="15">
    <source>
        <dbReference type="Proteomes" id="UP001347796"/>
    </source>
</evidence>
<feature type="chain" id="PRO_5042984688" description="GPI inositol-deacylase" evidence="11">
    <location>
        <begin position="24"/>
        <end position="909"/>
    </location>
</feature>
<dbReference type="GO" id="GO:0015031">
    <property type="term" value="P:protein transport"/>
    <property type="evidence" value="ECO:0007669"/>
    <property type="project" value="UniProtKB-KW"/>
</dbReference>
<dbReference type="AlphaFoldDB" id="A0AAN8PJ14"/>
<dbReference type="SUPFAM" id="SSF53474">
    <property type="entry name" value="alpha/beta-Hydrolases"/>
    <property type="match status" value="1"/>
</dbReference>
<dbReference type="Proteomes" id="UP001347796">
    <property type="component" value="Unassembled WGS sequence"/>
</dbReference>
<proteinExistence type="inferred from homology"/>
<keyword evidence="3 10" id="KW-0813">Transport</keyword>
<dbReference type="GO" id="GO:0006505">
    <property type="term" value="P:GPI anchor metabolic process"/>
    <property type="evidence" value="ECO:0007669"/>
    <property type="project" value="TreeGrafter"/>
</dbReference>
<feature type="transmembrane region" description="Helical" evidence="10">
    <location>
        <begin position="878"/>
        <end position="896"/>
    </location>
</feature>
<feature type="signal peptide" evidence="11">
    <location>
        <begin position="1"/>
        <end position="23"/>
    </location>
</feature>
<dbReference type="PANTHER" id="PTHR15495">
    <property type="entry name" value="NEGATIVE REGULATOR OF VESICLE FORMATION-RELATED"/>
    <property type="match status" value="1"/>
</dbReference>
<dbReference type="GO" id="GO:0050185">
    <property type="term" value="F:phosphatidylinositol deacylase activity"/>
    <property type="evidence" value="ECO:0007669"/>
    <property type="project" value="TreeGrafter"/>
</dbReference>
<reference evidence="14 15" key="1">
    <citation type="submission" date="2024-01" db="EMBL/GenBank/DDBJ databases">
        <title>The genome of the rayed Mediterranean limpet Patella caerulea (Linnaeus, 1758).</title>
        <authorList>
            <person name="Anh-Thu Weber A."/>
            <person name="Halstead-Nussloch G."/>
        </authorList>
    </citation>
    <scope>NUCLEOTIDE SEQUENCE [LARGE SCALE GENOMIC DNA]</scope>
    <source>
        <strain evidence="14">AATW-2023a</strain>
        <tissue evidence="14">Whole specimen</tissue>
    </source>
</reference>
<protein>
    <recommendedName>
        <fullName evidence="10">GPI inositol-deacylase</fullName>
        <ecNumber evidence="10">3.1.-.-</ecNumber>
    </recommendedName>
</protein>
<dbReference type="InterPro" id="IPR029058">
    <property type="entry name" value="AB_hydrolase_fold"/>
</dbReference>
<evidence type="ECO:0000256" key="8">
    <source>
        <dbReference type="ARBA" id="ARBA00022989"/>
    </source>
</evidence>
<evidence type="ECO:0000256" key="4">
    <source>
        <dbReference type="ARBA" id="ARBA00022692"/>
    </source>
</evidence>
<feature type="transmembrane region" description="Helical" evidence="10">
    <location>
        <begin position="853"/>
        <end position="872"/>
    </location>
</feature>
<dbReference type="InterPro" id="IPR056824">
    <property type="entry name" value="PGAP1_TMD"/>
</dbReference>
<keyword evidence="9 10" id="KW-0472">Membrane</keyword>
<evidence type="ECO:0000256" key="10">
    <source>
        <dbReference type="RuleBase" id="RU365011"/>
    </source>
</evidence>
<comment type="caution">
    <text evidence="14">The sequence shown here is derived from an EMBL/GenBank/DDBJ whole genome shotgun (WGS) entry which is preliminary data.</text>
</comment>
<evidence type="ECO:0000256" key="9">
    <source>
        <dbReference type="ARBA" id="ARBA00023136"/>
    </source>
</evidence>
<feature type="transmembrane region" description="Helical" evidence="10">
    <location>
        <begin position="790"/>
        <end position="809"/>
    </location>
</feature>
<organism evidence="14 15">
    <name type="scientific">Patella caerulea</name>
    <name type="common">Rayed Mediterranean limpet</name>
    <dbReference type="NCBI Taxonomy" id="87958"/>
    <lineage>
        <taxon>Eukaryota</taxon>
        <taxon>Metazoa</taxon>
        <taxon>Spiralia</taxon>
        <taxon>Lophotrochozoa</taxon>
        <taxon>Mollusca</taxon>
        <taxon>Gastropoda</taxon>
        <taxon>Patellogastropoda</taxon>
        <taxon>Patelloidea</taxon>
        <taxon>Patellidae</taxon>
        <taxon>Patella</taxon>
    </lineage>
</organism>
<keyword evidence="11" id="KW-0732">Signal</keyword>